<name>A0A3S3N2H0_9MAGN</name>
<protein>
    <submittedName>
        <fullName evidence="3">Protein TAPETUM DETERMINANT 1</fullName>
    </submittedName>
</protein>
<dbReference type="Pfam" id="PF24068">
    <property type="entry name" value="TPD1_C"/>
    <property type="match status" value="1"/>
</dbReference>
<keyword evidence="1" id="KW-0732">Signal</keyword>
<feature type="transmembrane region" description="Helical" evidence="2">
    <location>
        <begin position="117"/>
        <end position="140"/>
    </location>
</feature>
<dbReference type="InterPro" id="IPR040361">
    <property type="entry name" value="TPD1"/>
</dbReference>
<dbReference type="EMBL" id="QPKB01000006">
    <property type="protein sequence ID" value="RWR86984.1"/>
    <property type="molecule type" value="Genomic_DNA"/>
</dbReference>
<dbReference type="GO" id="GO:0001709">
    <property type="term" value="P:cell fate determination"/>
    <property type="evidence" value="ECO:0007669"/>
    <property type="project" value="TreeGrafter"/>
</dbReference>
<keyword evidence="2" id="KW-0812">Transmembrane</keyword>
<keyword evidence="4" id="KW-1185">Reference proteome</keyword>
<comment type="caution">
    <text evidence="3">The sequence shown here is derived from an EMBL/GenBank/DDBJ whole genome shotgun (WGS) entry which is preliminary data.</text>
</comment>
<dbReference type="AlphaFoldDB" id="A0A3S3N2H0"/>
<proteinExistence type="predicted"/>
<organism evidence="3 4">
    <name type="scientific">Cinnamomum micranthum f. kanehirae</name>
    <dbReference type="NCBI Taxonomy" id="337451"/>
    <lineage>
        <taxon>Eukaryota</taxon>
        <taxon>Viridiplantae</taxon>
        <taxon>Streptophyta</taxon>
        <taxon>Embryophyta</taxon>
        <taxon>Tracheophyta</taxon>
        <taxon>Spermatophyta</taxon>
        <taxon>Magnoliopsida</taxon>
        <taxon>Magnoliidae</taxon>
        <taxon>Laurales</taxon>
        <taxon>Lauraceae</taxon>
        <taxon>Cinnamomum</taxon>
    </lineage>
</organism>
<dbReference type="PANTHER" id="PTHR33184:SF67">
    <property type="entry name" value="PROTEIN TAPETUM DETERMINANT 1"/>
    <property type="match status" value="1"/>
</dbReference>
<keyword evidence="2" id="KW-0472">Membrane</keyword>
<evidence type="ECO:0000313" key="4">
    <source>
        <dbReference type="Proteomes" id="UP000283530"/>
    </source>
</evidence>
<evidence type="ECO:0000313" key="3">
    <source>
        <dbReference type="EMBL" id="RWR86984.1"/>
    </source>
</evidence>
<keyword evidence="2" id="KW-1133">Transmembrane helix</keyword>
<evidence type="ECO:0000256" key="2">
    <source>
        <dbReference type="SAM" id="Phobius"/>
    </source>
</evidence>
<dbReference type="OrthoDB" id="1572689at2759"/>
<evidence type="ECO:0000256" key="1">
    <source>
        <dbReference type="ARBA" id="ARBA00022729"/>
    </source>
</evidence>
<dbReference type="Proteomes" id="UP000283530">
    <property type="component" value="Unassembled WGS sequence"/>
</dbReference>
<dbReference type="PANTHER" id="PTHR33184">
    <property type="entry name" value="PROTEIN TAPETUM DETERMINANT 1-LIKE-RELATED"/>
    <property type="match status" value="1"/>
</dbReference>
<sequence length="289" mass="32192">MEIILLRALKGTTIEISKENLKSVSISSVGFRCSKATSEHIHQSPTEFLLWKSQISVWTVEDRVSDLYSGCNLLGFGRLKFEFLSGIKRIFSDPKPSFGLQSMERKRFSKLRSIRTVSLRLIFLSLVAVAVSAGFVAFHFGTMHQQTQLQVEISSSDYQSRTSPHRKLLGQGGGDAEPERAGPGFGLCKHELRVYQGQTTPLPSGIPTYTVNVLNVCQTRCDISEIHLRCGRFSSARLINPKVFRRLSLNDCLVNDGKPIRAGGSVSFQYADTFSYPMQIGSYSCSNHN</sequence>
<accession>A0A3S3N2H0</accession>
<gene>
    <name evidence="3" type="ORF">CKAN_01590900</name>
</gene>
<reference evidence="3 4" key="1">
    <citation type="journal article" date="2019" name="Nat. Plants">
        <title>Stout camphor tree genome fills gaps in understanding of flowering plant genome evolution.</title>
        <authorList>
            <person name="Chaw S.M."/>
            <person name="Liu Y.C."/>
            <person name="Wu Y.W."/>
            <person name="Wang H.Y."/>
            <person name="Lin C.I."/>
            <person name="Wu C.S."/>
            <person name="Ke H.M."/>
            <person name="Chang L.Y."/>
            <person name="Hsu C.Y."/>
            <person name="Yang H.T."/>
            <person name="Sudianto E."/>
            <person name="Hsu M.H."/>
            <person name="Wu K.P."/>
            <person name="Wang L.N."/>
            <person name="Leebens-Mack J.H."/>
            <person name="Tsai I.J."/>
        </authorList>
    </citation>
    <scope>NUCLEOTIDE SEQUENCE [LARGE SCALE GENOMIC DNA]</scope>
    <source>
        <strain evidence="4">cv. Chaw 1501</strain>
        <tissue evidence="3">Young leaves</tissue>
    </source>
</reference>